<gene>
    <name evidence="2" type="ORF">PS880_01467</name>
</gene>
<dbReference type="InterPro" id="IPR007138">
    <property type="entry name" value="ABM_dom"/>
</dbReference>
<dbReference type="AlphaFoldDB" id="A0A5E7IEG3"/>
<sequence length="116" mass="12940">MSCLLLGQALSAPSDQRVVRIAQLEIVPSQLEAYHAAVKEEMAESVRVEPGVIAIYAVAEKDYPNRLHFFEIYASDAAYKSHIASSHFQKYFSTTQSMIISKRLIEADPVQLSVQP</sequence>
<dbReference type="PANTHER" id="PTHR33336:SF3">
    <property type="entry name" value="ABM DOMAIN-CONTAINING PROTEIN"/>
    <property type="match status" value="1"/>
</dbReference>
<accession>A0A5E7IEG3</accession>
<dbReference type="SUPFAM" id="SSF54909">
    <property type="entry name" value="Dimeric alpha+beta barrel"/>
    <property type="match status" value="1"/>
</dbReference>
<dbReference type="GO" id="GO:0003824">
    <property type="term" value="F:catalytic activity"/>
    <property type="evidence" value="ECO:0007669"/>
    <property type="project" value="TreeGrafter"/>
</dbReference>
<protein>
    <recommendedName>
        <fullName evidence="1">ABM domain-containing protein</fullName>
    </recommendedName>
</protein>
<proteinExistence type="predicted"/>
<evidence type="ECO:0000259" key="1">
    <source>
        <dbReference type="PROSITE" id="PS51725"/>
    </source>
</evidence>
<dbReference type="Pfam" id="PF03992">
    <property type="entry name" value="ABM"/>
    <property type="match status" value="1"/>
</dbReference>
<dbReference type="InterPro" id="IPR011008">
    <property type="entry name" value="Dimeric_a/b-barrel"/>
</dbReference>
<feature type="domain" description="ABM" evidence="1">
    <location>
        <begin position="18"/>
        <end position="115"/>
    </location>
</feature>
<evidence type="ECO:0000313" key="3">
    <source>
        <dbReference type="Proteomes" id="UP000375525"/>
    </source>
</evidence>
<dbReference type="Proteomes" id="UP000375525">
    <property type="component" value="Unassembled WGS sequence"/>
</dbReference>
<reference evidence="2 3" key="1">
    <citation type="submission" date="2019-09" db="EMBL/GenBank/DDBJ databases">
        <authorList>
            <person name="Chandra G."/>
            <person name="Truman W A."/>
        </authorList>
    </citation>
    <scope>NUCLEOTIDE SEQUENCE [LARGE SCALE GENOMIC DNA]</scope>
    <source>
        <strain evidence="2">PS880</strain>
    </source>
</reference>
<dbReference type="PROSITE" id="PS51725">
    <property type="entry name" value="ABM"/>
    <property type="match status" value="1"/>
</dbReference>
<dbReference type="EMBL" id="CABVIH010000006">
    <property type="protein sequence ID" value="VVO74246.1"/>
    <property type="molecule type" value="Genomic_DNA"/>
</dbReference>
<evidence type="ECO:0000313" key="2">
    <source>
        <dbReference type="EMBL" id="VVO74246.1"/>
    </source>
</evidence>
<dbReference type="Gene3D" id="3.30.70.100">
    <property type="match status" value="1"/>
</dbReference>
<name>A0A5E7IEG3_PSEFL</name>
<dbReference type="PANTHER" id="PTHR33336">
    <property type="entry name" value="QUINOL MONOOXYGENASE YGIN-RELATED"/>
    <property type="match status" value="1"/>
</dbReference>
<organism evidence="2 3">
    <name type="scientific">Pseudomonas fluorescens</name>
    <dbReference type="NCBI Taxonomy" id="294"/>
    <lineage>
        <taxon>Bacteria</taxon>
        <taxon>Pseudomonadati</taxon>
        <taxon>Pseudomonadota</taxon>
        <taxon>Gammaproteobacteria</taxon>
        <taxon>Pseudomonadales</taxon>
        <taxon>Pseudomonadaceae</taxon>
        <taxon>Pseudomonas</taxon>
    </lineage>
</organism>
<dbReference type="InterPro" id="IPR050744">
    <property type="entry name" value="AI-2_Isomerase_LsrG"/>
</dbReference>